<evidence type="ECO:0000256" key="6">
    <source>
        <dbReference type="ARBA" id="ARBA00022842"/>
    </source>
</evidence>
<dbReference type="EMBL" id="UOEO01000003">
    <property type="protein sequence ID" value="VAW14040.1"/>
    <property type="molecule type" value="Genomic_DNA"/>
</dbReference>
<evidence type="ECO:0000313" key="8">
    <source>
        <dbReference type="EMBL" id="VAW14040.1"/>
    </source>
</evidence>
<dbReference type="GO" id="GO:0006281">
    <property type="term" value="P:DNA repair"/>
    <property type="evidence" value="ECO:0007669"/>
    <property type="project" value="InterPro"/>
</dbReference>
<protein>
    <submittedName>
        <fullName evidence="8">Exodeoxyribonuclease III</fullName>
        <ecNumber evidence="8">3.1.11.2</ecNumber>
    </submittedName>
</protein>
<comment type="similarity">
    <text evidence="3">Belongs to the DNA repair enzymes AP/ExoA family.</text>
</comment>
<evidence type="ECO:0000259" key="7">
    <source>
        <dbReference type="Pfam" id="PF03372"/>
    </source>
</evidence>
<accession>A0A3B0TAX4</accession>
<keyword evidence="6" id="KW-0460">Magnesium</keyword>
<gene>
    <name evidence="8" type="ORF">MNBD_ALPHA12-1849</name>
</gene>
<feature type="domain" description="Endonuclease/exonuclease/phosphatase" evidence="7">
    <location>
        <begin position="4"/>
        <end position="296"/>
    </location>
</feature>
<dbReference type="GO" id="GO:0046872">
    <property type="term" value="F:metal ion binding"/>
    <property type="evidence" value="ECO:0007669"/>
    <property type="project" value="UniProtKB-KW"/>
</dbReference>
<evidence type="ECO:0000256" key="5">
    <source>
        <dbReference type="ARBA" id="ARBA00022801"/>
    </source>
</evidence>
<dbReference type="AlphaFoldDB" id="A0A3B0TAX4"/>
<dbReference type="GO" id="GO:0004519">
    <property type="term" value="F:endonuclease activity"/>
    <property type="evidence" value="ECO:0007669"/>
    <property type="project" value="InterPro"/>
</dbReference>
<dbReference type="PROSITE" id="PS51435">
    <property type="entry name" value="AP_NUCLEASE_F1_4"/>
    <property type="match status" value="1"/>
</dbReference>
<reference evidence="8" key="1">
    <citation type="submission" date="2018-06" db="EMBL/GenBank/DDBJ databases">
        <authorList>
            <person name="Zhirakovskaya E."/>
        </authorList>
    </citation>
    <scope>NUCLEOTIDE SEQUENCE</scope>
</reference>
<sequence>MRIASWNINGIKARLETITAWLEQQNQEHNQEQDEQQKLDIVCLQEIKSVDENFPRQRFEDLGYNVRTHGQKGFNGVAILSRLPFDEVHSGLPGDDNDQQARLIEGVFSTSKGSIRVCNIYLPNGNPVERFQDKWPHLSSSKTRPDKELEPGFVPTKAEMAPESEKFSYKLAWMERLDGFVKERLKLEEPFILVGDFNLIPAEIDCHDPKAWWGDALFRPESLEKFRALINLGLTDALRATSSEPSYTFWDFQGGAWRRNNGIRIDHLLLSPQAADRLEGVVVHKDLRGWDKPSDHVAIEGNFSF</sequence>
<dbReference type="GO" id="GO:0008311">
    <property type="term" value="F:double-stranded DNA 3'-5' DNA exonuclease activity"/>
    <property type="evidence" value="ECO:0007669"/>
    <property type="project" value="UniProtKB-EC"/>
</dbReference>
<dbReference type="InterPro" id="IPR020848">
    <property type="entry name" value="AP_endonuclease_F1_CS"/>
</dbReference>
<dbReference type="InterPro" id="IPR037493">
    <property type="entry name" value="ExoIII-like"/>
</dbReference>
<organism evidence="8">
    <name type="scientific">hydrothermal vent metagenome</name>
    <dbReference type="NCBI Taxonomy" id="652676"/>
    <lineage>
        <taxon>unclassified sequences</taxon>
        <taxon>metagenomes</taxon>
        <taxon>ecological metagenomes</taxon>
    </lineage>
</organism>
<dbReference type="InterPro" id="IPR005135">
    <property type="entry name" value="Endo/exonuclease/phosphatase"/>
</dbReference>
<dbReference type="GO" id="GO:0003677">
    <property type="term" value="F:DNA binding"/>
    <property type="evidence" value="ECO:0007669"/>
    <property type="project" value="InterPro"/>
</dbReference>
<comment type="cofactor">
    <cofactor evidence="1">
        <name>Mn(2+)</name>
        <dbReference type="ChEBI" id="CHEBI:29035"/>
    </cofactor>
</comment>
<dbReference type="PANTHER" id="PTHR43250">
    <property type="entry name" value="EXODEOXYRIBONUCLEASE III"/>
    <property type="match status" value="1"/>
</dbReference>
<evidence type="ECO:0000256" key="4">
    <source>
        <dbReference type="ARBA" id="ARBA00022723"/>
    </source>
</evidence>
<dbReference type="InterPro" id="IPR004808">
    <property type="entry name" value="AP_endonuc_1"/>
</dbReference>
<dbReference type="EC" id="3.1.11.2" evidence="8"/>
<dbReference type="SUPFAM" id="SSF56219">
    <property type="entry name" value="DNase I-like"/>
    <property type="match status" value="1"/>
</dbReference>
<evidence type="ECO:0000256" key="1">
    <source>
        <dbReference type="ARBA" id="ARBA00001936"/>
    </source>
</evidence>
<evidence type="ECO:0000256" key="2">
    <source>
        <dbReference type="ARBA" id="ARBA00001946"/>
    </source>
</evidence>
<keyword evidence="4" id="KW-0479">Metal-binding</keyword>
<keyword evidence="5 8" id="KW-0378">Hydrolase</keyword>
<dbReference type="Pfam" id="PF03372">
    <property type="entry name" value="Exo_endo_phos"/>
    <property type="match status" value="1"/>
</dbReference>
<evidence type="ECO:0000256" key="3">
    <source>
        <dbReference type="ARBA" id="ARBA00007092"/>
    </source>
</evidence>
<dbReference type="CDD" id="cd09086">
    <property type="entry name" value="ExoIII-like_AP-endo"/>
    <property type="match status" value="1"/>
</dbReference>
<dbReference type="PROSITE" id="PS00728">
    <property type="entry name" value="AP_NUCLEASE_F1_3"/>
    <property type="match status" value="1"/>
</dbReference>
<name>A0A3B0TAX4_9ZZZZ</name>
<dbReference type="Gene3D" id="3.60.10.10">
    <property type="entry name" value="Endonuclease/exonuclease/phosphatase"/>
    <property type="match status" value="1"/>
</dbReference>
<proteinExistence type="inferred from homology"/>
<dbReference type="InterPro" id="IPR036691">
    <property type="entry name" value="Endo/exonu/phosph_ase_sf"/>
</dbReference>
<dbReference type="PANTHER" id="PTHR43250:SF2">
    <property type="entry name" value="EXODEOXYRIBONUCLEASE III"/>
    <property type="match status" value="1"/>
</dbReference>
<comment type="cofactor">
    <cofactor evidence="2">
        <name>Mg(2+)</name>
        <dbReference type="ChEBI" id="CHEBI:18420"/>
    </cofactor>
</comment>